<dbReference type="AlphaFoldDB" id="G0QYB7"/>
<dbReference type="OrthoDB" id="410463at2759"/>
<sequence>MFSYWDKQHFLENHDVIIVGGGIAGLSCASSILETYPSKKVIILERGQIPCGASTKNAGFLLKQLVKKSNDILRKYFPEDVFIIKNEIVEECGFNKQNIKYIVQNRLCGQINVGDTIKALIQYVSTKGGLYLTGCEVMNYEQQGYEIVKVEVKCSIDNNQKYIFKTKNLILCTNGFTNNLIKENMDMIPLRGQIIMTKPIQNLKVKGLFCADYTSYYFRVFDNRILIGGGLLDAYEEEQTTEFKNSEAIKNRLLNYLKEQILPNTDFEVDFSWSGIMCFSKKNIECKDYIIQKIDRNVFFVGRFCGWGMCMASLAGQETKDLVFKNFGKL</sequence>
<proteinExistence type="predicted"/>
<dbReference type="PANTHER" id="PTHR13847">
    <property type="entry name" value="SARCOSINE DEHYDROGENASE-RELATED"/>
    <property type="match status" value="1"/>
</dbReference>
<dbReference type="Gene3D" id="3.30.9.10">
    <property type="entry name" value="D-Amino Acid Oxidase, subunit A, domain 2"/>
    <property type="match status" value="1"/>
</dbReference>
<evidence type="ECO:0000313" key="2">
    <source>
        <dbReference type="EMBL" id="EGR29780.1"/>
    </source>
</evidence>
<dbReference type="GO" id="GO:0005737">
    <property type="term" value="C:cytoplasm"/>
    <property type="evidence" value="ECO:0007669"/>
    <property type="project" value="TreeGrafter"/>
</dbReference>
<dbReference type="Pfam" id="PF01266">
    <property type="entry name" value="DAO"/>
    <property type="match status" value="2"/>
</dbReference>
<dbReference type="eggNOG" id="ENOG502R2J0">
    <property type="taxonomic scope" value="Eukaryota"/>
</dbReference>
<dbReference type="Proteomes" id="UP000008983">
    <property type="component" value="Unassembled WGS sequence"/>
</dbReference>
<evidence type="ECO:0000313" key="3">
    <source>
        <dbReference type="Proteomes" id="UP000008983"/>
    </source>
</evidence>
<dbReference type="InterPro" id="IPR036188">
    <property type="entry name" value="FAD/NAD-bd_sf"/>
</dbReference>
<dbReference type="OMA" id="AICTNAF"/>
<keyword evidence="3" id="KW-1185">Reference proteome</keyword>
<dbReference type="RefSeq" id="XP_004031016.1">
    <property type="nucleotide sequence ID" value="XM_004030968.1"/>
</dbReference>
<evidence type="ECO:0000259" key="1">
    <source>
        <dbReference type="Pfam" id="PF01266"/>
    </source>
</evidence>
<dbReference type="InterPro" id="IPR006076">
    <property type="entry name" value="FAD-dep_OxRdtase"/>
</dbReference>
<gene>
    <name evidence="2" type="ORF">IMG5_148610</name>
</gene>
<accession>G0QYB7</accession>
<dbReference type="InParanoid" id="G0QYB7"/>
<name>G0QYB7_ICHMU</name>
<dbReference type="EC" id="1.1.5.3" evidence="2"/>
<dbReference type="SUPFAM" id="SSF51905">
    <property type="entry name" value="FAD/NAD(P)-binding domain"/>
    <property type="match status" value="1"/>
</dbReference>
<protein>
    <submittedName>
        <fullName evidence="2">Oxidoreductase, putative</fullName>
        <ecNumber evidence="2">1.1.5.3</ecNumber>
    </submittedName>
</protein>
<organism evidence="2 3">
    <name type="scientific">Ichthyophthirius multifiliis</name>
    <name type="common">White spot disease agent</name>
    <name type="synonym">Ich</name>
    <dbReference type="NCBI Taxonomy" id="5932"/>
    <lineage>
        <taxon>Eukaryota</taxon>
        <taxon>Sar</taxon>
        <taxon>Alveolata</taxon>
        <taxon>Ciliophora</taxon>
        <taxon>Intramacronucleata</taxon>
        <taxon>Oligohymenophorea</taxon>
        <taxon>Hymenostomatida</taxon>
        <taxon>Ophryoglenina</taxon>
        <taxon>Ichthyophthirius</taxon>
    </lineage>
</organism>
<feature type="domain" description="FAD dependent oxidoreductase" evidence="1">
    <location>
        <begin position="15"/>
        <end position="65"/>
    </location>
</feature>
<dbReference type="PANTHER" id="PTHR13847:SF281">
    <property type="entry name" value="FAD DEPENDENT OXIDOREDUCTASE DOMAIN-CONTAINING PROTEIN"/>
    <property type="match status" value="1"/>
</dbReference>
<dbReference type="EMBL" id="GL984106">
    <property type="protein sequence ID" value="EGR29780.1"/>
    <property type="molecule type" value="Genomic_DNA"/>
</dbReference>
<feature type="domain" description="FAD dependent oxidoreductase" evidence="1">
    <location>
        <begin position="102"/>
        <end position="321"/>
    </location>
</feature>
<keyword evidence="2" id="KW-0560">Oxidoreductase</keyword>
<dbReference type="Gene3D" id="3.50.50.60">
    <property type="entry name" value="FAD/NAD(P)-binding domain"/>
    <property type="match status" value="2"/>
</dbReference>
<dbReference type="PROSITE" id="PS51257">
    <property type="entry name" value="PROKAR_LIPOPROTEIN"/>
    <property type="match status" value="1"/>
</dbReference>
<reference evidence="2 3" key="1">
    <citation type="submission" date="2011-07" db="EMBL/GenBank/DDBJ databases">
        <authorList>
            <person name="Coyne R."/>
            <person name="Brami D."/>
            <person name="Johnson J."/>
            <person name="Hostetler J."/>
            <person name="Hannick L."/>
            <person name="Clark T."/>
            <person name="Cassidy-Hanley D."/>
            <person name="Inman J."/>
        </authorList>
    </citation>
    <scope>NUCLEOTIDE SEQUENCE [LARGE SCALE GENOMIC DNA]</scope>
    <source>
        <strain evidence="2 3">G5</strain>
    </source>
</reference>
<dbReference type="GO" id="GO:0004368">
    <property type="term" value="F:glycerol-3-phosphate dehydrogenase (quinone) activity"/>
    <property type="evidence" value="ECO:0007669"/>
    <property type="project" value="UniProtKB-EC"/>
</dbReference>
<dbReference type="GeneID" id="14905901"/>